<dbReference type="PRINTS" id="PR00778">
    <property type="entry name" value="HTHARSR"/>
</dbReference>
<dbReference type="InterPro" id="IPR036388">
    <property type="entry name" value="WH-like_DNA-bd_sf"/>
</dbReference>
<feature type="domain" description="HTH arsR-type" evidence="4">
    <location>
        <begin position="8"/>
        <end position="103"/>
    </location>
</feature>
<dbReference type="PANTHER" id="PTHR43132">
    <property type="entry name" value="ARSENICAL RESISTANCE OPERON REPRESSOR ARSR-RELATED"/>
    <property type="match status" value="1"/>
</dbReference>
<gene>
    <name evidence="5" type="ORF">A3SI_07399</name>
</gene>
<dbReference type="CDD" id="cd00090">
    <property type="entry name" value="HTH_ARSR"/>
    <property type="match status" value="1"/>
</dbReference>
<proteinExistence type="predicted"/>
<dbReference type="SUPFAM" id="SSF46785">
    <property type="entry name" value="Winged helix' DNA-binding domain"/>
    <property type="match status" value="1"/>
</dbReference>
<dbReference type="Gene3D" id="1.10.10.10">
    <property type="entry name" value="Winged helix-like DNA-binding domain superfamily/Winged helix DNA-binding domain"/>
    <property type="match status" value="1"/>
</dbReference>
<protein>
    <submittedName>
        <fullName evidence="5">Transcriptional regulator, arsr family protein</fullName>
    </submittedName>
</protein>
<dbReference type="Proteomes" id="UP000005551">
    <property type="component" value="Unassembled WGS sequence"/>
</dbReference>
<dbReference type="EMBL" id="AJYA01000016">
    <property type="protein sequence ID" value="EIM77109.1"/>
    <property type="molecule type" value="Genomic_DNA"/>
</dbReference>
<dbReference type="GO" id="GO:0003700">
    <property type="term" value="F:DNA-binding transcription factor activity"/>
    <property type="evidence" value="ECO:0007669"/>
    <property type="project" value="InterPro"/>
</dbReference>
<keyword evidence="1" id="KW-0805">Transcription regulation</keyword>
<evidence type="ECO:0000256" key="2">
    <source>
        <dbReference type="ARBA" id="ARBA00023125"/>
    </source>
</evidence>
<dbReference type="NCBIfam" id="NF033788">
    <property type="entry name" value="HTH_metalloreg"/>
    <property type="match status" value="1"/>
</dbReference>
<dbReference type="SMART" id="SM00418">
    <property type="entry name" value="HTH_ARSR"/>
    <property type="match status" value="1"/>
</dbReference>
<evidence type="ECO:0000313" key="6">
    <source>
        <dbReference type="Proteomes" id="UP000005551"/>
    </source>
</evidence>
<dbReference type="InterPro" id="IPR051011">
    <property type="entry name" value="Metal_resp_trans_reg"/>
</dbReference>
<organism evidence="5 6">
    <name type="scientific">Nitritalea halalkaliphila LW7</name>
    <dbReference type="NCBI Taxonomy" id="1189621"/>
    <lineage>
        <taxon>Bacteria</taxon>
        <taxon>Pseudomonadati</taxon>
        <taxon>Bacteroidota</taxon>
        <taxon>Cytophagia</taxon>
        <taxon>Cytophagales</taxon>
        <taxon>Cyclobacteriaceae</taxon>
        <taxon>Nitritalea</taxon>
    </lineage>
</organism>
<keyword evidence="3" id="KW-0804">Transcription</keyword>
<reference evidence="5 6" key="1">
    <citation type="submission" date="2012-05" db="EMBL/GenBank/DDBJ databases">
        <title>Genome sequence of Nitritalea halalkaliphila LW7.</title>
        <authorList>
            <person name="Jangir P.K."/>
            <person name="Singh A."/>
            <person name="Shivaji S."/>
            <person name="Sharma R."/>
        </authorList>
    </citation>
    <scope>NUCLEOTIDE SEQUENCE [LARGE SCALE GENOMIC DNA]</scope>
    <source>
        <strain evidence="5 6">LW7</strain>
    </source>
</reference>
<dbReference type="OrthoDB" id="9800049at2"/>
<keyword evidence="2" id="KW-0238">DNA-binding</keyword>
<dbReference type="Pfam" id="PF01022">
    <property type="entry name" value="HTH_5"/>
    <property type="match status" value="1"/>
</dbReference>
<dbReference type="RefSeq" id="WP_009054344.1">
    <property type="nucleotide sequence ID" value="NZ_AJYA01000016.1"/>
</dbReference>
<dbReference type="PROSITE" id="PS50987">
    <property type="entry name" value="HTH_ARSR_2"/>
    <property type="match status" value="1"/>
</dbReference>
<evidence type="ECO:0000259" key="4">
    <source>
        <dbReference type="PROSITE" id="PS50987"/>
    </source>
</evidence>
<evidence type="ECO:0000256" key="3">
    <source>
        <dbReference type="ARBA" id="ARBA00023163"/>
    </source>
</evidence>
<dbReference type="STRING" id="1189621.A3SI_07399"/>
<accession>I5C5K7</accession>
<sequence length="112" mass="12159">MGISKTILFTAEQNTLARLAKGLAHPARIAILEYLLDSNTCCNSNLVAELGLAQATVSQHLRELKDLGLIQGTISGNTMNYCIHPEGWREASDLLIHFLGRSPFPSTCSTTC</sequence>
<keyword evidence="6" id="KW-1185">Reference proteome</keyword>
<dbReference type="PANTHER" id="PTHR43132:SF2">
    <property type="entry name" value="ARSENICAL RESISTANCE OPERON REPRESSOR ARSR-RELATED"/>
    <property type="match status" value="1"/>
</dbReference>
<dbReference type="GO" id="GO:0003677">
    <property type="term" value="F:DNA binding"/>
    <property type="evidence" value="ECO:0007669"/>
    <property type="project" value="UniProtKB-KW"/>
</dbReference>
<evidence type="ECO:0000313" key="5">
    <source>
        <dbReference type="EMBL" id="EIM77109.1"/>
    </source>
</evidence>
<comment type="caution">
    <text evidence="5">The sequence shown here is derived from an EMBL/GenBank/DDBJ whole genome shotgun (WGS) entry which is preliminary data.</text>
</comment>
<evidence type="ECO:0000256" key="1">
    <source>
        <dbReference type="ARBA" id="ARBA00023015"/>
    </source>
</evidence>
<dbReference type="AlphaFoldDB" id="I5C5K7"/>
<dbReference type="InterPro" id="IPR036390">
    <property type="entry name" value="WH_DNA-bd_sf"/>
</dbReference>
<name>I5C5K7_9BACT</name>
<dbReference type="InterPro" id="IPR001845">
    <property type="entry name" value="HTH_ArsR_DNA-bd_dom"/>
</dbReference>
<dbReference type="InterPro" id="IPR011991">
    <property type="entry name" value="ArsR-like_HTH"/>
</dbReference>